<dbReference type="AlphaFoldDB" id="A0A7S3TAK1"/>
<dbReference type="Gene3D" id="3.10.50.40">
    <property type="match status" value="1"/>
</dbReference>
<evidence type="ECO:0000256" key="2">
    <source>
        <dbReference type="PROSITE-ProRule" id="PRU00277"/>
    </source>
</evidence>
<dbReference type="CDD" id="cd00051">
    <property type="entry name" value="EFh"/>
    <property type="match status" value="1"/>
</dbReference>
<dbReference type="SUPFAM" id="SSF47473">
    <property type="entry name" value="EF-hand"/>
    <property type="match status" value="1"/>
</dbReference>
<keyword evidence="2" id="KW-0697">Rotamase</keyword>
<evidence type="ECO:0000259" key="4">
    <source>
        <dbReference type="PROSITE" id="PS50222"/>
    </source>
</evidence>
<feature type="domain" description="EF-hand" evidence="4">
    <location>
        <begin position="83"/>
        <end position="118"/>
    </location>
</feature>
<dbReference type="InterPro" id="IPR046357">
    <property type="entry name" value="PPIase_dom_sf"/>
</dbReference>
<dbReference type="GO" id="GO:0005509">
    <property type="term" value="F:calcium ion binding"/>
    <property type="evidence" value="ECO:0007669"/>
    <property type="project" value="InterPro"/>
</dbReference>
<feature type="domain" description="EF-hand" evidence="4">
    <location>
        <begin position="119"/>
        <end position="154"/>
    </location>
</feature>
<dbReference type="PROSITE" id="PS00018">
    <property type="entry name" value="EF_HAND_1"/>
    <property type="match status" value="2"/>
</dbReference>
<dbReference type="PROSITE" id="PS50059">
    <property type="entry name" value="FKBP_PPIASE"/>
    <property type="match status" value="1"/>
</dbReference>
<dbReference type="GO" id="GO:0005783">
    <property type="term" value="C:endoplasmic reticulum"/>
    <property type="evidence" value="ECO:0007669"/>
    <property type="project" value="UniProtKB-ARBA"/>
</dbReference>
<sequence length="380" mass="40302">MLSLLAAGAVAFTSPSSRGRPPARAFANGGLGEPRCLAALPRCRVVAFDSGDPNGEPILEPGTILEPPRSALAPLDEGGAPLLDDGAIERLFREFDTSGDGLISLAELRAGLSKAGAAVGPEAAEEILRRVDANADGQISAEEFRAVFRLSAESVPEGLRPLTAAAGFFLDSIGRVSDALGVDVPGQWRTTAYGARYVDDVIGGGELVVRGDVAAVHYTVTLMSTEAVVETSRGGPPLAFRVGDPAMGEEQGWTDAVDGMRVGGRRRVYAKPREGEGPTARYDIEIVRLEDDSDRSPQDRVVSSLGGRRAAFRLLFAASFVPYLLPEKLKPGLYKDDWGAPVFFEGLEAESRKARSDAQGDYVSRQMDALFADGARPKGK</sequence>
<organism evidence="5">
    <name type="scientific">Emiliania huxleyi</name>
    <name type="common">Coccolithophore</name>
    <name type="synonym">Pontosphaera huxleyi</name>
    <dbReference type="NCBI Taxonomy" id="2903"/>
    <lineage>
        <taxon>Eukaryota</taxon>
        <taxon>Haptista</taxon>
        <taxon>Haptophyta</taxon>
        <taxon>Prymnesiophyceae</taxon>
        <taxon>Isochrysidales</taxon>
        <taxon>Noelaerhabdaceae</taxon>
        <taxon>Emiliania</taxon>
    </lineage>
</organism>
<dbReference type="SMART" id="SM00054">
    <property type="entry name" value="EFh"/>
    <property type="match status" value="2"/>
</dbReference>
<accession>A0A7S3TAK1</accession>
<reference evidence="5" key="1">
    <citation type="submission" date="2021-01" db="EMBL/GenBank/DDBJ databases">
        <authorList>
            <person name="Corre E."/>
            <person name="Pelletier E."/>
            <person name="Niang G."/>
            <person name="Scheremetjew M."/>
            <person name="Finn R."/>
            <person name="Kale V."/>
            <person name="Holt S."/>
            <person name="Cochrane G."/>
            <person name="Meng A."/>
            <person name="Brown T."/>
            <person name="Cohen L."/>
        </authorList>
    </citation>
    <scope>NUCLEOTIDE SEQUENCE</scope>
    <source>
        <strain evidence="5">379</strain>
    </source>
</reference>
<dbReference type="EC" id="5.2.1.8" evidence="2"/>
<gene>
    <name evidence="5" type="ORF">EHUX00137_LOCUS35040</name>
</gene>
<protein>
    <recommendedName>
        <fullName evidence="2">peptidylprolyl isomerase</fullName>
        <ecNumber evidence="2">5.2.1.8</ecNumber>
    </recommendedName>
</protein>
<dbReference type="Pfam" id="PF00254">
    <property type="entry name" value="FKBP_C"/>
    <property type="match status" value="1"/>
</dbReference>
<name>A0A7S3TAK1_EMIHU</name>
<dbReference type="InterPro" id="IPR002048">
    <property type="entry name" value="EF_hand_dom"/>
</dbReference>
<evidence type="ECO:0000313" key="5">
    <source>
        <dbReference type="EMBL" id="CAE0578530.1"/>
    </source>
</evidence>
<dbReference type="PROSITE" id="PS50222">
    <property type="entry name" value="EF_HAND_2"/>
    <property type="match status" value="2"/>
</dbReference>
<evidence type="ECO:0000259" key="3">
    <source>
        <dbReference type="PROSITE" id="PS50059"/>
    </source>
</evidence>
<proteinExistence type="predicted"/>
<dbReference type="InterPro" id="IPR018247">
    <property type="entry name" value="EF_Hand_1_Ca_BS"/>
</dbReference>
<dbReference type="Gene3D" id="1.10.238.10">
    <property type="entry name" value="EF-hand"/>
    <property type="match status" value="1"/>
</dbReference>
<keyword evidence="2" id="KW-0413">Isomerase</keyword>
<dbReference type="Pfam" id="PF13499">
    <property type="entry name" value="EF-hand_7"/>
    <property type="match status" value="1"/>
</dbReference>
<keyword evidence="1" id="KW-0106">Calcium</keyword>
<dbReference type="SUPFAM" id="SSF54534">
    <property type="entry name" value="FKBP-like"/>
    <property type="match status" value="1"/>
</dbReference>
<feature type="domain" description="PPIase FKBP-type" evidence="3">
    <location>
        <begin position="211"/>
        <end position="278"/>
    </location>
</feature>
<evidence type="ECO:0000256" key="1">
    <source>
        <dbReference type="ARBA" id="ARBA00022837"/>
    </source>
</evidence>
<comment type="catalytic activity">
    <reaction evidence="2">
        <text>[protein]-peptidylproline (omega=180) = [protein]-peptidylproline (omega=0)</text>
        <dbReference type="Rhea" id="RHEA:16237"/>
        <dbReference type="Rhea" id="RHEA-COMP:10747"/>
        <dbReference type="Rhea" id="RHEA-COMP:10748"/>
        <dbReference type="ChEBI" id="CHEBI:83833"/>
        <dbReference type="ChEBI" id="CHEBI:83834"/>
        <dbReference type="EC" id="5.2.1.8"/>
    </reaction>
</comment>
<dbReference type="InterPro" id="IPR001179">
    <property type="entry name" value="PPIase_FKBP_dom"/>
</dbReference>
<dbReference type="InterPro" id="IPR011992">
    <property type="entry name" value="EF-hand-dom_pair"/>
</dbReference>
<dbReference type="EMBL" id="HBIR01044867">
    <property type="protein sequence ID" value="CAE0578530.1"/>
    <property type="molecule type" value="Transcribed_RNA"/>
</dbReference>
<dbReference type="GO" id="GO:0003755">
    <property type="term" value="F:peptidyl-prolyl cis-trans isomerase activity"/>
    <property type="evidence" value="ECO:0007669"/>
    <property type="project" value="UniProtKB-KW"/>
</dbReference>